<dbReference type="EMBL" id="VAHF01000005">
    <property type="protein sequence ID" value="TXG60939.1"/>
    <property type="molecule type" value="Genomic_DNA"/>
</dbReference>
<dbReference type="Proteomes" id="UP000323000">
    <property type="component" value="Chromosome 5"/>
</dbReference>
<dbReference type="AlphaFoldDB" id="A0A5C7HW28"/>
<keyword evidence="5" id="KW-1185">Reference proteome</keyword>
<protein>
    <recommendedName>
        <fullName evidence="3">CCHC-type domain-containing protein</fullName>
    </recommendedName>
</protein>
<feature type="compositionally biased region" description="Polar residues" evidence="2">
    <location>
        <begin position="240"/>
        <end position="252"/>
    </location>
</feature>
<dbReference type="GO" id="GO:0008270">
    <property type="term" value="F:zinc ion binding"/>
    <property type="evidence" value="ECO:0007669"/>
    <property type="project" value="UniProtKB-KW"/>
</dbReference>
<evidence type="ECO:0000256" key="2">
    <source>
        <dbReference type="SAM" id="MobiDB-lite"/>
    </source>
</evidence>
<proteinExistence type="predicted"/>
<keyword evidence="1" id="KW-0862">Zinc</keyword>
<feature type="domain" description="CCHC-type" evidence="3">
    <location>
        <begin position="195"/>
        <end position="208"/>
    </location>
</feature>
<sequence length="277" mass="30725">MFEADISKLYENLTLADEDSAVHEMAEEVKVDGVEDVEKCLVGKVLVGKKVNREAFKGLIEQIWSPFGSVEIKLVEDNIFMFYFNNCEDRNRVWHRGPWHFGNSLIVLEKPAGPGHHFSAGFQQGRVLDPNPRNPDLVYEPENGKMASGTNWRSSGNPRGIKGMLGEVYEGQSQNRYLKAIETVAEAEIRLPEFCFACGKIGHDIKACVDENAKKAALDGSPNKFGSWLKAAIPDRTKSRGNVQGMGNSSDMTRSKEASRETEGDGFVSLRYGSMAS</sequence>
<evidence type="ECO:0000313" key="4">
    <source>
        <dbReference type="EMBL" id="TXG60939.1"/>
    </source>
</evidence>
<feature type="region of interest" description="Disordered" evidence="2">
    <location>
        <begin position="238"/>
        <end position="265"/>
    </location>
</feature>
<dbReference type="PANTHER" id="PTHR31286:SF180">
    <property type="entry name" value="OS10G0362600 PROTEIN"/>
    <property type="match status" value="1"/>
</dbReference>
<feature type="compositionally biased region" description="Basic and acidic residues" evidence="2">
    <location>
        <begin position="253"/>
        <end position="263"/>
    </location>
</feature>
<evidence type="ECO:0000313" key="5">
    <source>
        <dbReference type="Proteomes" id="UP000323000"/>
    </source>
</evidence>
<evidence type="ECO:0000259" key="3">
    <source>
        <dbReference type="PROSITE" id="PS50158"/>
    </source>
</evidence>
<keyword evidence="1" id="KW-0479">Metal-binding</keyword>
<dbReference type="GO" id="GO:0003676">
    <property type="term" value="F:nucleic acid binding"/>
    <property type="evidence" value="ECO:0007669"/>
    <property type="project" value="InterPro"/>
</dbReference>
<gene>
    <name evidence="4" type="ORF">EZV62_012302</name>
</gene>
<name>A0A5C7HW28_9ROSI</name>
<dbReference type="Pfam" id="PF14111">
    <property type="entry name" value="DUF4283"/>
    <property type="match status" value="1"/>
</dbReference>
<dbReference type="PROSITE" id="PS50158">
    <property type="entry name" value="ZF_CCHC"/>
    <property type="match status" value="1"/>
</dbReference>
<evidence type="ECO:0000256" key="1">
    <source>
        <dbReference type="PROSITE-ProRule" id="PRU00047"/>
    </source>
</evidence>
<organism evidence="4 5">
    <name type="scientific">Acer yangbiense</name>
    <dbReference type="NCBI Taxonomy" id="1000413"/>
    <lineage>
        <taxon>Eukaryota</taxon>
        <taxon>Viridiplantae</taxon>
        <taxon>Streptophyta</taxon>
        <taxon>Embryophyta</taxon>
        <taxon>Tracheophyta</taxon>
        <taxon>Spermatophyta</taxon>
        <taxon>Magnoliopsida</taxon>
        <taxon>eudicotyledons</taxon>
        <taxon>Gunneridae</taxon>
        <taxon>Pentapetalae</taxon>
        <taxon>rosids</taxon>
        <taxon>malvids</taxon>
        <taxon>Sapindales</taxon>
        <taxon>Sapindaceae</taxon>
        <taxon>Hippocastanoideae</taxon>
        <taxon>Acereae</taxon>
        <taxon>Acer</taxon>
    </lineage>
</organism>
<dbReference type="InterPro" id="IPR025558">
    <property type="entry name" value="DUF4283"/>
</dbReference>
<reference evidence="5" key="1">
    <citation type="journal article" date="2019" name="Gigascience">
        <title>De novo genome assembly of the endangered Acer yangbiense, a plant species with extremely small populations endemic to Yunnan Province, China.</title>
        <authorList>
            <person name="Yang J."/>
            <person name="Wariss H.M."/>
            <person name="Tao L."/>
            <person name="Zhang R."/>
            <person name="Yun Q."/>
            <person name="Hollingsworth P."/>
            <person name="Dao Z."/>
            <person name="Luo G."/>
            <person name="Guo H."/>
            <person name="Ma Y."/>
            <person name="Sun W."/>
        </authorList>
    </citation>
    <scope>NUCLEOTIDE SEQUENCE [LARGE SCALE GENOMIC DNA]</scope>
    <source>
        <strain evidence="5">cv. Malutang</strain>
    </source>
</reference>
<accession>A0A5C7HW28</accession>
<dbReference type="OrthoDB" id="1938170at2759"/>
<comment type="caution">
    <text evidence="4">The sequence shown here is derived from an EMBL/GenBank/DDBJ whole genome shotgun (WGS) entry which is preliminary data.</text>
</comment>
<dbReference type="InterPro" id="IPR001878">
    <property type="entry name" value="Znf_CCHC"/>
</dbReference>
<dbReference type="InterPro" id="IPR040256">
    <property type="entry name" value="At4g02000-like"/>
</dbReference>
<keyword evidence="1" id="KW-0863">Zinc-finger</keyword>
<dbReference type="PANTHER" id="PTHR31286">
    <property type="entry name" value="GLYCINE-RICH CELL WALL STRUCTURAL PROTEIN 1.8-LIKE"/>
    <property type="match status" value="1"/>
</dbReference>